<proteinExistence type="predicted"/>
<sequence>MTAVETVSFWLAYGIVITIISAIYIHHISREAEQEHERAERYKERYEALKRGER</sequence>
<accession>A0A8S5LW90</accession>
<keyword evidence="2" id="KW-0472">Membrane</keyword>
<keyword evidence="1" id="KW-0175">Coiled coil</keyword>
<keyword evidence="2" id="KW-0812">Transmembrane</keyword>
<name>A0A8S5LW90_9CAUD</name>
<feature type="coiled-coil region" evidence="1">
    <location>
        <begin position="25"/>
        <end position="52"/>
    </location>
</feature>
<organism evidence="3">
    <name type="scientific">Myoviridae sp. ctplG2</name>
    <dbReference type="NCBI Taxonomy" id="2826700"/>
    <lineage>
        <taxon>Viruses</taxon>
        <taxon>Duplodnaviria</taxon>
        <taxon>Heunggongvirae</taxon>
        <taxon>Uroviricota</taxon>
        <taxon>Caudoviricetes</taxon>
    </lineage>
</organism>
<keyword evidence="2" id="KW-1133">Transmembrane helix</keyword>
<evidence type="ECO:0000256" key="1">
    <source>
        <dbReference type="SAM" id="Coils"/>
    </source>
</evidence>
<reference evidence="3" key="1">
    <citation type="journal article" date="2021" name="Proc. Natl. Acad. Sci. U.S.A.">
        <title>A Catalog of Tens of Thousands of Viruses from Human Metagenomes Reveals Hidden Associations with Chronic Diseases.</title>
        <authorList>
            <person name="Tisza M.J."/>
            <person name="Buck C.B."/>
        </authorList>
    </citation>
    <scope>NUCLEOTIDE SEQUENCE</scope>
    <source>
        <strain evidence="3">CtplG2</strain>
    </source>
</reference>
<evidence type="ECO:0000313" key="3">
    <source>
        <dbReference type="EMBL" id="DAD74176.1"/>
    </source>
</evidence>
<protein>
    <submittedName>
        <fullName evidence="3">Uncharacterized protein</fullName>
    </submittedName>
</protein>
<feature type="transmembrane region" description="Helical" evidence="2">
    <location>
        <begin position="6"/>
        <end position="25"/>
    </location>
</feature>
<dbReference type="EMBL" id="BK014753">
    <property type="protein sequence ID" value="DAD74176.1"/>
    <property type="molecule type" value="Genomic_DNA"/>
</dbReference>
<evidence type="ECO:0000256" key="2">
    <source>
        <dbReference type="SAM" id="Phobius"/>
    </source>
</evidence>